<protein>
    <submittedName>
        <fullName evidence="2">Unannotated protein</fullName>
    </submittedName>
</protein>
<name>A0A6J6UUN8_9ZZZZ</name>
<evidence type="ECO:0000256" key="1">
    <source>
        <dbReference type="SAM" id="MobiDB-lite"/>
    </source>
</evidence>
<sequence>MALPSAAMSVPVFSAIRSPRDAVSVTLHGRATDADATSVAGNRSVRESGSGNHRRDESGSVGAGIAAGAAKDWKSQVIFEPSGREIESLAASGASQGAFSDPNHSHVPFFAGNARTRQSRARVMLTYRRRLASSIASARKRTPSGDWAITSAISTFFWAPKGHGQ</sequence>
<accession>A0A6J6UUN8</accession>
<dbReference type="EMBL" id="CAEZZG010000033">
    <property type="protein sequence ID" value="CAB4762349.1"/>
    <property type="molecule type" value="Genomic_DNA"/>
</dbReference>
<feature type="region of interest" description="Disordered" evidence="1">
    <location>
        <begin position="34"/>
        <end position="60"/>
    </location>
</feature>
<organism evidence="2">
    <name type="scientific">freshwater metagenome</name>
    <dbReference type="NCBI Taxonomy" id="449393"/>
    <lineage>
        <taxon>unclassified sequences</taxon>
        <taxon>metagenomes</taxon>
        <taxon>ecological metagenomes</taxon>
    </lineage>
</organism>
<dbReference type="AlphaFoldDB" id="A0A6J6UUN8"/>
<proteinExistence type="predicted"/>
<gene>
    <name evidence="2" type="ORF">UFOPK2844_01170</name>
</gene>
<reference evidence="2" key="1">
    <citation type="submission" date="2020-05" db="EMBL/GenBank/DDBJ databases">
        <authorList>
            <person name="Chiriac C."/>
            <person name="Salcher M."/>
            <person name="Ghai R."/>
            <person name="Kavagutti S V."/>
        </authorList>
    </citation>
    <scope>NUCLEOTIDE SEQUENCE</scope>
</reference>
<evidence type="ECO:0000313" key="2">
    <source>
        <dbReference type="EMBL" id="CAB4762349.1"/>
    </source>
</evidence>